<dbReference type="EMBL" id="SRLO01000727">
    <property type="protein sequence ID" value="TNN47710.1"/>
    <property type="molecule type" value="Genomic_DNA"/>
</dbReference>
<accession>A0A4Z2G3I3</accession>
<protein>
    <submittedName>
        <fullName evidence="1">Uncharacterized protein</fullName>
    </submittedName>
</protein>
<dbReference type="Proteomes" id="UP000314294">
    <property type="component" value="Unassembled WGS sequence"/>
</dbReference>
<organism evidence="1 2">
    <name type="scientific">Liparis tanakae</name>
    <name type="common">Tanaka's snailfish</name>
    <dbReference type="NCBI Taxonomy" id="230148"/>
    <lineage>
        <taxon>Eukaryota</taxon>
        <taxon>Metazoa</taxon>
        <taxon>Chordata</taxon>
        <taxon>Craniata</taxon>
        <taxon>Vertebrata</taxon>
        <taxon>Euteleostomi</taxon>
        <taxon>Actinopterygii</taxon>
        <taxon>Neopterygii</taxon>
        <taxon>Teleostei</taxon>
        <taxon>Neoteleostei</taxon>
        <taxon>Acanthomorphata</taxon>
        <taxon>Eupercaria</taxon>
        <taxon>Perciformes</taxon>
        <taxon>Cottioidei</taxon>
        <taxon>Cottales</taxon>
        <taxon>Liparidae</taxon>
        <taxon>Liparis</taxon>
    </lineage>
</organism>
<evidence type="ECO:0000313" key="2">
    <source>
        <dbReference type="Proteomes" id="UP000314294"/>
    </source>
</evidence>
<reference evidence="1 2" key="1">
    <citation type="submission" date="2019-03" db="EMBL/GenBank/DDBJ databases">
        <title>First draft genome of Liparis tanakae, snailfish: a comprehensive survey of snailfish specific genes.</title>
        <authorList>
            <person name="Kim W."/>
            <person name="Song I."/>
            <person name="Jeong J.-H."/>
            <person name="Kim D."/>
            <person name="Kim S."/>
            <person name="Ryu S."/>
            <person name="Song J.Y."/>
            <person name="Lee S.K."/>
        </authorList>
    </citation>
    <scope>NUCLEOTIDE SEQUENCE [LARGE SCALE GENOMIC DNA]</scope>
    <source>
        <tissue evidence="1">Muscle</tissue>
    </source>
</reference>
<comment type="caution">
    <text evidence="1">The sequence shown here is derived from an EMBL/GenBank/DDBJ whole genome shotgun (WGS) entry which is preliminary data.</text>
</comment>
<gene>
    <name evidence="1" type="ORF">EYF80_042087</name>
</gene>
<sequence length="70" mass="7999">MSFASLIFCERERERERERKSRPGNRMCASEKDELKGLRQCRCPTIISGSEKVRTAPAFHGATDAKLVEK</sequence>
<keyword evidence="2" id="KW-1185">Reference proteome</keyword>
<name>A0A4Z2G3I3_9TELE</name>
<evidence type="ECO:0000313" key="1">
    <source>
        <dbReference type="EMBL" id="TNN47710.1"/>
    </source>
</evidence>
<proteinExistence type="predicted"/>
<dbReference type="AlphaFoldDB" id="A0A4Z2G3I3"/>